<dbReference type="EMBL" id="JANFQO010000002">
    <property type="protein sequence ID" value="MCQ4163538.1"/>
    <property type="molecule type" value="Genomic_DNA"/>
</dbReference>
<accession>A0ABT1QLZ1</accession>
<evidence type="ECO:0000313" key="2">
    <source>
        <dbReference type="EMBL" id="MCQ4163538.1"/>
    </source>
</evidence>
<proteinExistence type="predicted"/>
<organism evidence="2 3">
    <name type="scientific">Tahibacter harae</name>
    <dbReference type="NCBI Taxonomy" id="2963937"/>
    <lineage>
        <taxon>Bacteria</taxon>
        <taxon>Pseudomonadati</taxon>
        <taxon>Pseudomonadota</taxon>
        <taxon>Gammaproteobacteria</taxon>
        <taxon>Lysobacterales</taxon>
        <taxon>Rhodanobacteraceae</taxon>
        <taxon>Tahibacter</taxon>
    </lineage>
</organism>
<feature type="transmembrane region" description="Helical" evidence="1">
    <location>
        <begin position="20"/>
        <end position="42"/>
    </location>
</feature>
<feature type="transmembrane region" description="Helical" evidence="1">
    <location>
        <begin position="183"/>
        <end position="203"/>
    </location>
</feature>
<dbReference type="CDD" id="cd21809">
    <property type="entry name" value="ABC-2_lan_permease-like"/>
    <property type="match status" value="1"/>
</dbReference>
<keyword evidence="1" id="KW-1133">Transmembrane helix</keyword>
<keyword evidence="3" id="KW-1185">Reference proteome</keyword>
<dbReference type="Pfam" id="PF12730">
    <property type="entry name" value="ABC2_membrane_4"/>
    <property type="match status" value="1"/>
</dbReference>
<reference evidence="2" key="1">
    <citation type="submission" date="2022-07" db="EMBL/GenBank/DDBJ databases">
        <title>Tahibacter sp., a new gammaproteobacterium isolated from the silt sample collected at pig farm.</title>
        <authorList>
            <person name="Chen H."/>
        </authorList>
    </citation>
    <scope>NUCLEOTIDE SEQUENCE</scope>
    <source>
        <strain evidence="2">P2K</strain>
    </source>
</reference>
<feature type="transmembrane region" description="Helical" evidence="1">
    <location>
        <begin position="160"/>
        <end position="176"/>
    </location>
</feature>
<evidence type="ECO:0000256" key="1">
    <source>
        <dbReference type="SAM" id="Phobius"/>
    </source>
</evidence>
<dbReference type="RefSeq" id="WP_255910820.1">
    <property type="nucleotide sequence ID" value="NZ_JANFQO010000002.1"/>
</dbReference>
<sequence length="260" mass="29046">MNRVFLAALRCEWLKRRRSLGAWLVIAGAFFTPAIIVLVRLVRRAGLPQLYADPQFWTLHWRNAWESMAIFFMPMAAILATSLVVQIETRNNAWKQVHALPLHTATIFFAKFAVILLMLAQFLLLFVFGVWLSAVLPALLPGGVAVPPAPPLRQFFADTALYYLDCLPIVAAQYLLSLRFNHFVAPIGMGFLAWVAALSALSWEHANLVPYAYTMLDFLRDNPEARRAVVSSGMHGLALGWFLLLTAAGYVVFATKAQKG</sequence>
<protein>
    <submittedName>
        <fullName evidence="2">ABC transporter permease</fullName>
    </submittedName>
</protein>
<name>A0ABT1QLZ1_9GAMM</name>
<dbReference type="Proteomes" id="UP001165498">
    <property type="component" value="Unassembled WGS sequence"/>
</dbReference>
<evidence type="ECO:0000313" key="3">
    <source>
        <dbReference type="Proteomes" id="UP001165498"/>
    </source>
</evidence>
<comment type="caution">
    <text evidence="2">The sequence shown here is derived from an EMBL/GenBank/DDBJ whole genome shotgun (WGS) entry which is preliminary data.</text>
</comment>
<keyword evidence="1" id="KW-0472">Membrane</keyword>
<keyword evidence="1" id="KW-0812">Transmembrane</keyword>
<feature type="transmembrane region" description="Helical" evidence="1">
    <location>
        <begin position="108"/>
        <end position="140"/>
    </location>
</feature>
<feature type="transmembrane region" description="Helical" evidence="1">
    <location>
        <begin position="68"/>
        <end position="87"/>
    </location>
</feature>
<feature type="transmembrane region" description="Helical" evidence="1">
    <location>
        <begin position="233"/>
        <end position="253"/>
    </location>
</feature>
<gene>
    <name evidence="2" type="ORF">NM961_02325</name>
</gene>